<dbReference type="Proteomes" id="UP000233786">
    <property type="component" value="Unassembled WGS sequence"/>
</dbReference>
<dbReference type="InterPro" id="IPR036388">
    <property type="entry name" value="WH-like_DNA-bd_sf"/>
</dbReference>
<organism evidence="6 7">
    <name type="scientific">Saccharopolyspora spinosa</name>
    <dbReference type="NCBI Taxonomy" id="60894"/>
    <lineage>
        <taxon>Bacteria</taxon>
        <taxon>Bacillati</taxon>
        <taxon>Actinomycetota</taxon>
        <taxon>Actinomycetes</taxon>
        <taxon>Pseudonocardiales</taxon>
        <taxon>Pseudonocardiaceae</taxon>
        <taxon>Saccharopolyspora</taxon>
    </lineage>
</organism>
<dbReference type="PANTHER" id="PTHR30346">
    <property type="entry name" value="TRANSCRIPTIONAL DUAL REGULATOR HCAR-RELATED"/>
    <property type="match status" value="1"/>
</dbReference>
<comment type="similarity">
    <text evidence="1">Belongs to the LysR transcriptional regulatory family.</text>
</comment>
<dbReference type="GO" id="GO:0003677">
    <property type="term" value="F:DNA binding"/>
    <property type="evidence" value="ECO:0007669"/>
    <property type="project" value="UniProtKB-KW"/>
</dbReference>
<evidence type="ECO:0000256" key="1">
    <source>
        <dbReference type="ARBA" id="ARBA00009437"/>
    </source>
</evidence>
<dbReference type="Pfam" id="PF00126">
    <property type="entry name" value="HTH_1"/>
    <property type="match status" value="1"/>
</dbReference>
<dbReference type="InterPro" id="IPR005119">
    <property type="entry name" value="LysR_subst-bd"/>
</dbReference>
<dbReference type="InterPro" id="IPR000847">
    <property type="entry name" value="LysR_HTH_N"/>
</dbReference>
<accession>A0A2N3Y004</accession>
<dbReference type="AlphaFoldDB" id="A0A2N3Y004"/>
<dbReference type="RefSeq" id="WP_010696160.1">
    <property type="nucleotide sequence ID" value="NZ_CP061007.1"/>
</dbReference>
<evidence type="ECO:0000259" key="5">
    <source>
        <dbReference type="PROSITE" id="PS50931"/>
    </source>
</evidence>
<name>A0A2N3Y004_SACSN</name>
<protein>
    <submittedName>
        <fullName evidence="6">DNA-binding transcriptional LysR family regulator</fullName>
    </submittedName>
</protein>
<dbReference type="GO" id="GO:0003700">
    <property type="term" value="F:DNA-binding transcription factor activity"/>
    <property type="evidence" value="ECO:0007669"/>
    <property type="project" value="InterPro"/>
</dbReference>
<sequence length="295" mass="32719">MFSLLQLNGFVAVAEELHFGRAAERLRMTQPPLSRQIQLLENELGVALVDRSHRAVRLTRAGRAFLPEARRLLRQAEQAARMARSASAGEIGSLALGFTAASAYRTLGAVLDVVRKNLSGVEIILREMVKNEQLEALSDGSLDLGMMVRPPVRRHDLDSRIYLREHLVAAIPVEHALAKSPEPLTVADFDGESVIMYRPAESRYFHDLLTSIFRNAGCAPVFSHYLSQIHSVLALVNAGFGLSLVPAGATQLRYPEVIFRPIELPESSQVELSLVWRRDNDNPALAVLLDYLRHG</sequence>
<comment type="caution">
    <text evidence="6">The sequence shown here is derived from an EMBL/GenBank/DDBJ whole genome shotgun (WGS) entry which is preliminary data.</text>
</comment>
<keyword evidence="3 6" id="KW-0238">DNA-binding</keyword>
<dbReference type="STRING" id="994479.GCA_000194155_03194"/>
<dbReference type="Gene3D" id="3.40.190.10">
    <property type="entry name" value="Periplasmic binding protein-like II"/>
    <property type="match status" value="2"/>
</dbReference>
<dbReference type="EMBL" id="PJNB01000001">
    <property type="protein sequence ID" value="PKW16220.1"/>
    <property type="molecule type" value="Genomic_DNA"/>
</dbReference>
<proteinExistence type="inferred from homology"/>
<dbReference type="GO" id="GO:0032993">
    <property type="term" value="C:protein-DNA complex"/>
    <property type="evidence" value="ECO:0007669"/>
    <property type="project" value="TreeGrafter"/>
</dbReference>
<evidence type="ECO:0000256" key="2">
    <source>
        <dbReference type="ARBA" id="ARBA00023015"/>
    </source>
</evidence>
<feature type="domain" description="HTH lysR-type" evidence="5">
    <location>
        <begin position="10"/>
        <end position="59"/>
    </location>
</feature>
<gene>
    <name evidence="6" type="ORF">A8926_4031</name>
</gene>
<dbReference type="Pfam" id="PF03466">
    <property type="entry name" value="LysR_substrate"/>
    <property type="match status" value="1"/>
</dbReference>
<evidence type="ECO:0000256" key="4">
    <source>
        <dbReference type="ARBA" id="ARBA00023163"/>
    </source>
</evidence>
<keyword evidence="2" id="KW-0805">Transcription regulation</keyword>
<dbReference type="PRINTS" id="PR00039">
    <property type="entry name" value="HTHLYSR"/>
</dbReference>
<dbReference type="SUPFAM" id="SSF53850">
    <property type="entry name" value="Periplasmic binding protein-like II"/>
    <property type="match status" value="1"/>
</dbReference>
<dbReference type="InterPro" id="IPR036390">
    <property type="entry name" value="WH_DNA-bd_sf"/>
</dbReference>
<dbReference type="SUPFAM" id="SSF46785">
    <property type="entry name" value="Winged helix' DNA-binding domain"/>
    <property type="match status" value="1"/>
</dbReference>
<dbReference type="Gene3D" id="1.10.10.10">
    <property type="entry name" value="Winged helix-like DNA-binding domain superfamily/Winged helix DNA-binding domain"/>
    <property type="match status" value="1"/>
</dbReference>
<dbReference type="PROSITE" id="PS50931">
    <property type="entry name" value="HTH_LYSR"/>
    <property type="match status" value="1"/>
</dbReference>
<evidence type="ECO:0000313" key="6">
    <source>
        <dbReference type="EMBL" id="PKW16220.1"/>
    </source>
</evidence>
<evidence type="ECO:0000256" key="3">
    <source>
        <dbReference type="ARBA" id="ARBA00023125"/>
    </source>
</evidence>
<evidence type="ECO:0000313" key="7">
    <source>
        <dbReference type="Proteomes" id="UP000233786"/>
    </source>
</evidence>
<dbReference type="OrthoDB" id="3176554at2"/>
<dbReference type="FunFam" id="1.10.10.10:FF:000001">
    <property type="entry name" value="LysR family transcriptional regulator"/>
    <property type="match status" value="1"/>
</dbReference>
<dbReference type="PANTHER" id="PTHR30346:SF0">
    <property type="entry name" value="HCA OPERON TRANSCRIPTIONAL ACTIVATOR HCAR"/>
    <property type="match status" value="1"/>
</dbReference>
<keyword evidence="4" id="KW-0804">Transcription</keyword>
<keyword evidence="7" id="KW-1185">Reference proteome</keyword>
<reference evidence="6" key="1">
    <citation type="submission" date="2017-12" db="EMBL/GenBank/DDBJ databases">
        <title>Sequencing the genomes of 1000 Actinobacteria strains.</title>
        <authorList>
            <person name="Klenk H.-P."/>
        </authorList>
    </citation>
    <scope>NUCLEOTIDE SEQUENCE [LARGE SCALE GENOMIC DNA]</scope>
    <source>
        <strain evidence="6">DSM 44228</strain>
    </source>
</reference>